<feature type="compositionally biased region" description="Low complexity" evidence="1">
    <location>
        <begin position="82"/>
        <end position="99"/>
    </location>
</feature>
<evidence type="ECO:0000313" key="2">
    <source>
        <dbReference type="EMBL" id="KAK0517235.1"/>
    </source>
</evidence>
<gene>
    <name evidence="2" type="ORF">JMJ35_000390</name>
</gene>
<feature type="region of interest" description="Disordered" evidence="1">
    <location>
        <begin position="82"/>
        <end position="181"/>
    </location>
</feature>
<comment type="caution">
    <text evidence="2">The sequence shown here is derived from an EMBL/GenBank/DDBJ whole genome shotgun (WGS) entry which is preliminary data.</text>
</comment>
<evidence type="ECO:0000313" key="3">
    <source>
        <dbReference type="Proteomes" id="UP001166286"/>
    </source>
</evidence>
<organism evidence="2 3">
    <name type="scientific">Cladonia borealis</name>
    <dbReference type="NCBI Taxonomy" id="184061"/>
    <lineage>
        <taxon>Eukaryota</taxon>
        <taxon>Fungi</taxon>
        <taxon>Dikarya</taxon>
        <taxon>Ascomycota</taxon>
        <taxon>Pezizomycotina</taxon>
        <taxon>Lecanoromycetes</taxon>
        <taxon>OSLEUM clade</taxon>
        <taxon>Lecanoromycetidae</taxon>
        <taxon>Lecanorales</taxon>
        <taxon>Lecanorineae</taxon>
        <taxon>Cladoniaceae</taxon>
        <taxon>Cladonia</taxon>
    </lineage>
</organism>
<proteinExistence type="predicted"/>
<name>A0AA39RAW0_9LECA</name>
<feature type="compositionally biased region" description="Polar residues" evidence="1">
    <location>
        <begin position="172"/>
        <end position="181"/>
    </location>
</feature>
<reference evidence="2" key="1">
    <citation type="submission" date="2023-03" db="EMBL/GenBank/DDBJ databases">
        <title>Complete genome of Cladonia borealis.</title>
        <authorList>
            <person name="Park H."/>
        </authorList>
    </citation>
    <scope>NUCLEOTIDE SEQUENCE</scope>
    <source>
        <strain evidence="2">ANT050790</strain>
    </source>
</reference>
<protein>
    <submittedName>
        <fullName evidence="2">Uncharacterized protein</fullName>
    </submittedName>
</protein>
<dbReference type="AlphaFoldDB" id="A0AA39RAW0"/>
<sequence>MMMLRKRMKKNAKWRPSESMVKVELVGSGRGPHNYWEAKKKAEAEGVGVSDNNRCWRKKQKDWSTATSHSSTATVLLHTMSQHNSSALEEAADLSSLPSRLADRRCVDPCSRSGDNRSPRATTDPLKSSEDIQRNKGMALNEAKKRKRDRSVGLTAPSSSEVIPRTKGMALNKNTLNQVAP</sequence>
<dbReference type="EMBL" id="JAFEKC020000001">
    <property type="protein sequence ID" value="KAK0517235.1"/>
    <property type="molecule type" value="Genomic_DNA"/>
</dbReference>
<evidence type="ECO:0000256" key="1">
    <source>
        <dbReference type="SAM" id="MobiDB-lite"/>
    </source>
</evidence>
<accession>A0AA39RAW0</accession>
<dbReference type="Proteomes" id="UP001166286">
    <property type="component" value="Unassembled WGS sequence"/>
</dbReference>
<keyword evidence="3" id="KW-1185">Reference proteome</keyword>